<accession>A0A1B9F732</accession>
<organism evidence="4 5">
    <name type="scientific">Dissulfuribacter thermophilus</name>
    <dbReference type="NCBI Taxonomy" id="1156395"/>
    <lineage>
        <taxon>Bacteria</taxon>
        <taxon>Pseudomonadati</taxon>
        <taxon>Thermodesulfobacteriota</taxon>
        <taxon>Dissulfuribacteria</taxon>
        <taxon>Dissulfuribacterales</taxon>
        <taxon>Dissulfuribacteraceae</taxon>
        <taxon>Dissulfuribacter</taxon>
    </lineage>
</organism>
<comment type="similarity">
    <text evidence="1">Belongs to the DprA/Smf family.</text>
</comment>
<proteinExistence type="inferred from homology"/>
<evidence type="ECO:0000256" key="1">
    <source>
        <dbReference type="ARBA" id="ARBA00006525"/>
    </source>
</evidence>
<dbReference type="PANTHER" id="PTHR43022:SF1">
    <property type="entry name" value="PROTEIN SMF"/>
    <property type="match status" value="1"/>
</dbReference>
<dbReference type="STRING" id="1156395.DBT_1005"/>
<dbReference type="EMBL" id="MAGO01000004">
    <property type="protein sequence ID" value="OCC15654.1"/>
    <property type="molecule type" value="Genomic_DNA"/>
</dbReference>
<evidence type="ECO:0000313" key="5">
    <source>
        <dbReference type="Proteomes" id="UP000093080"/>
    </source>
</evidence>
<dbReference type="NCBIfam" id="TIGR00732">
    <property type="entry name" value="dprA"/>
    <property type="match status" value="1"/>
</dbReference>
<dbReference type="SUPFAM" id="SSF102405">
    <property type="entry name" value="MCP/YpsA-like"/>
    <property type="match status" value="1"/>
</dbReference>
<feature type="domain" description="Smf/DprA SLOG" evidence="2">
    <location>
        <begin position="39"/>
        <end position="246"/>
    </location>
</feature>
<dbReference type="InterPro" id="IPR003488">
    <property type="entry name" value="DprA"/>
</dbReference>
<dbReference type="InterPro" id="IPR036388">
    <property type="entry name" value="WH-like_DNA-bd_sf"/>
</dbReference>
<dbReference type="Pfam" id="PF02481">
    <property type="entry name" value="DNA_processg_A"/>
    <property type="match status" value="1"/>
</dbReference>
<dbReference type="Gene3D" id="3.40.50.450">
    <property type="match status" value="1"/>
</dbReference>
<dbReference type="Pfam" id="PF17782">
    <property type="entry name" value="WHD_DprA"/>
    <property type="match status" value="1"/>
</dbReference>
<dbReference type="PANTHER" id="PTHR43022">
    <property type="entry name" value="PROTEIN SMF"/>
    <property type="match status" value="1"/>
</dbReference>
<evidence type="ECO:0000259" key="2">
    <source>
        <dbReference type="Pfam" id="PF02481"/>
    </source>
</evidence>
<dbReference type="Gene3D" id="1.10.10.10">
    <property type="entry name" value="Winged helix-like DNA-binding domain superfamily/Winged helix DNA-binding domain"/>
    <property type="match status" value="1"/>
</dbReference>
<dbReference type="Proteomes" id="UP000093080">
    <property type="component" value="Unassembled WGS sequence"/>
</dbReference>
<name>A0A1B9F732_9BACT</name>
<gene>
    <name evidence="4" type="ORF">DBT_1005</name>
</gene>
<dbReference type="InterPro" id="IPR057666">
    <property type="entry name" value="DrpA_SLOG"/>
</dbReference>
<comment type="caution">
    <text evidence="4">The sequence shown here is derived from an EMBL/GenBank/DDBJ whole genome shotgun (WGS) entry which is preliminary data.</text>
</comment>
<keyword evidence="5" id="KW-1185">Reference proteome</keyword>
<protein>
    <submittedName>
        <fullName evidence="4">Rossmann fold nucleotide-binding protein Smf</fullName>
    </submittedName>
</protein>
<sequence length="325" mass="34983">MEAISWLNSSTREALIKGPDRERLLECEKALEKVKAWTLAKGEGEYPHLLAEIYNPPVLLFGIGEKRVLNGPNVAIVGSRRATRYGQEAAQKIARGLAQSGVTVVSGMAMGIDTFAHRGAIEAGGKTVAVLGSGIDVPYPLRNRRLMQDIVKNGAVITEFLPGTPPEPKNFPQRNRIISGISLGVVVVEAGLRSGSLITASLALEQGREVMAVPGSVRSNVSRGTHWLIKQGATLVETAEDVLEALGLDKHSVENKSEIKVHLDDIQKQRVLDCIGPYPIHIDEICQKTGIGPGPLGSILLELELDGFVVALPGKYFQIGEKLNP</sequence>
<dbReference type="GO" id="GO:0009294">
    <property type="term" value="P:DNA-mediated transformation"/>
    <property type="evidence" value="ECO:0007669"/>
    <property type="project" value="InterPro"/>
</dbReference>
<evidence type="ECO:0000259" key="3">
    <source>
        <dbReference type="Pfam" id="PF17782"/>
    </source>
</evidence>
<dbReference type="PATRIC" id="fig|1156395.6.peg.1023"/>
<dbReference type="InterPro" id="IPR041614">
    <property type="entry name" value="DprA_WH"/>
</dbReference>
<feature type="domain" description="DprA winged helix" evidence="3">
    <location>
        <begin position="265"/>
        <end position="315"/>
    </location>
</feature>
<evidence type="ECO:0000313" key="4">
    <source>
        <dbReference type="EMBL" id="OCC15654.1"/>
    </source>
</evidence>
<reference evidence="4 5" key="1">
    <citation type="submission" date="2016-06" db="EMBL/GenBank/DDBJ databases">
        <title>Respiratory ammonification of nitrate coupled to the oxidation of elemental sulfur in deep-sea autotrophic thermophilic bacteria.</title>
        <authorList>
            <person name="Slobodkina G.B."/>
            <person name="Mardanov A.V."/>
            <person name="Ravin N.V."/>
            <person name="Frolova A.A."/>
            <person name="Viryasiv M.B."/>
            <person name="Chernyh N.A."/>
            <person name="Bonch-Osmolovskaya E.A."/>
            <person name="Slobodkin A.I."/>
        </authorList>
    </citation>
    <scope>NUCLEOTIDE SEQUENCE [LARGE SCALE GENOMIC DNA]</scope>
    <source>
        <strain evidence="4 5">S69</strain>
    </source>
</reference>
<dbReference type="AlphaFoldDB" id="A0A1B9F732"/>